<dbReference type="InterPro" id="IPR023561">
    <property type="entry name" value="Carbonic_anhydrase_a-class"/>
</dbReference>
<sequence>MLAPVTPGQPFNYSQSGADWGGLCTAGRQQSPIDISTASAGVSSSPPIRIDYRPQINYAVNTVPYNEWVIIPVNNNSTLTAADGTVFYLHNIHFHQVGEHSLDGQLATLEAHYVHSTSSDATATGQRIAVLAILFYLSEDFAPDPFLNQIVPFVAGGPANVSTGRVLDFTSVTVPNGPADYVTYVGSLTQPPCTEGVTWYVTTKPRYASQAQIILLMSATAGVSGGARTNNRPIQPLYNRTITGIGLTYATGPTNTGSPAIPRPGP</sequence>
<dbReference type="AlphaFoldDB" id="A0A1Y1I821"/>
<dbReference type="InterPro" id="IPR036398">
    <property type="entry name" value="CA_dom_sf"/>
</dbReference>
<accession>A0A1Y1I821</accession>
<keyword evidence="4" id="KW-0862">Zinc</keyword>
<evidence type="ECO:0000313" key="8">
    <source>
        <dbReference type="EMBL" id="GAQ85579.1"/>
    </source>
</evidence>
<dbReference type="InterPro" id="IPR001148">
    <property type="entry name" value="CA_dom"/>
</dbReference>
<organism evidence="8 9">
    <name type="scientific">Klebsormidium nitens</name>
    <name type="common">Green alga</name>
    <name type="synonym">Ulothrix nitens</name>
    <dbReference type="NCBI Taxonomy" id="105231"/>
    <lineage>
        <taxon>Eukaryota</taxon>
        <taxon>Viridiplantae</taxon>
        <taxon>Streptophyta</taxon>
        <taxon>Klebsormidiophyceae</taxon>
        <taxon>Klebsormidiales</taxon>
        <taxon>Klebsormidiaceae</taxon>
        <taxon>Klebsormidium</taxon>
    </lineage>
</organism>
<dbReference type="OMA" id="HTIEGTR"/>
<dbReference type="EMBL" id="DF237191">
    <property type="protein sequence ID" value="GAQ85579.1"/>
    <property type="molecule type" value="Genomic_DNA"/>
</dbReference>
<evidence type="ECO:0000256" key="2">
    <source>
        <dbReference type="ARBA" id="ARBA00012925"/>
    </source>
</evidence>
<keyword evidence="5" id="KW-0456">Lyase</keyword>
<dbReference type="OrthoDB" id="429145at2759"/>
<dbReference type="PROSITE" id="PS51144">
    <property type="entry name" value="ALPHA_CA_2"/>
    <property type="match status" value="1"/>
</dbReference>
<dbReference type="Proteomes" id="UP000054558">
    <property type="component" value="Unassembled WGS sequence"/>
</dbReference>
<feature type="domain" description="Alpha-carbonic anhydrase" evidence="7">
    <location>
        <begin position="9"/>
        <end position="246"/>
    </location>
</feature>
<gene>
    <name evidence="8" type="ORF">KFL_002420130</name>
</gene>
<evidence type="ECO:0000259" key="7">
    <source>
        <dbReference type="PROSITE" id="PS51144"/>
    </source>
</evidence>
<keyword evidence="3" id="KW-0479">Metal-binding</keyword>
<reference evidence="8 9" key="1">
    <citation type="journal article" date="2014" name="Nat. Commun.">
        <title>Klebsormidium flaccidum genome reveals primary factors for plant terrestrial adaptation.</title>
        <authorList>
            <person name="Hori K."/>
            <person name="Maruyama F."/>
            <person name="Fujisawa T."/>
            <person name="Togashi T."/>
            <person name="Yamamoto N."/>
            <person name="Seo M."/>
            <person name="Sato S."/>
            <person name="Yamada T."/>
            <person name="Mori H."/>
            <person name="Tajima N."/>
            <person name="Moriyama T."/>
            <person name="Ikeuchi M."/>
            <person name="Watanabe M."/>
            <person name="Wada H."/>
            <person name="Kobayashi K."/>
            <person name="Saito M."/>
            <person name="Masuda T."/>
            <person name="Sasaki-Sekimoto Y."/>
            <person name="Mashiguchi K."/>
            <person name="Awai K."/>
            <person name="Shimojima M."/>
            <person name="Masuda S."/>
            <person name="Iwai M."/>
            <person name="Nobusawa T."/>
            <person name="Narise T."/>
            <person name="Kondo S."/>
            <person name="Saito H."/>
            <person name="Sato R."/>
            <person name="Murakawa M."/>
            <person name="Ihara Y."/>
            <person name="Oshima-Yamada Y."/>
            <person name="Ohtaka K."/>
            <person name="Satoh M."/>
            <person name="Sonobe K."/>
            <person name="Ishii M."/>
            <person name="Ohtani R."/>
            <person name="Kanamori-Sato M."/>
            <person name="Honoki R."/>
            <person name="Miyazaki D."/>
            <person name="Mochizuki H."/>
            <person name="Umetsu J."/>
            <person name="Higashi K."/>
            <person name="Shibata D."/>
            <person name="Kamiya Y."/>
            <person name="Sato N."/>
            <person name="Nakamura Y."/>
            <person name="Tabata S."/>
            <person name="Ida S."/>
            <person name="Kurokawa K."/>
            <person name="Ohta H."/>
        </authorList>
    </citation>
    <scope>NUCLEOTIDE SEQUENCE [LARGE SCALE GENOMIC DNA]</scope>
    <source>
        <strain evidence="8 9">NIES-2285</strain>
    </source>
</reference>
<comment type="similarity">
    <text evidence="1">Belongs to the alpha-carbonic anhydrase family.</text>
</comment>
<evidence type="ECO:0000256" key="1">
    <source>
        <dbReference type="ARBA" id="ARBA00010718"/>
    </source>
</evidence>
<comment type="catalytic activity">
    <reaction evidence="6">
        <text>hydrogencarbonate + H(+) = CO2 + H2O</text>
        <dbReference type="Rhea" id="RHEA:10748"/>
        <dbReference type="ChEBI" id="CHEBI:15377"/>
        <dbReference type="ChEBI" id="CHEBI:15378"/>
        <dbReference type="ChEBI" id="CHEBI:16526"/>
        <dbReference type="ChEBI" id="CHEBI:17544"/>
        <dbReference type="EC" id="4.2.1.1"/>
    </reaction>
</comment>
<dbReference type="EC" id="4.2.1.1" evidence="2"/>
<name>A0A1Y1I821_KLENI</name>
<evidence type="ECO:0000256" key="6">
    <source>
        <dbReference type="ARBA" id="ARBA00048348"/>
    </source>
</evidence>
<dbReference type="PANTHER" id="PTHR18952:SF265">
    <property type="entry name" value="CARBONIC ANHYDRASE"/>
    <property type="match status" value="1"/>
</dbReference>
<dbReference type="GO" id="GO:0004089">
    <property type="term" value="F:carbonate dehydratase activity"/>
    <property type="evidence" value="ECO:0007669"/>
    <property type="project" value="UniProtKB-EC"/>
</dbReference>
<dbReference type="SMART" id="SM01057">
    <property type="entry name" value="Carb_anhydrase"/>
    <property type="match status" value="1"/>
</dbReference>
<keyword evidence="9" id="KW-1185">Reference proteome</keyword>
<dbReference type="InterPro" id="IPR041891">
    <property type="entry name" value="Alpha_CA_prokaryot-like"/>
</dbReference>
<dbReference type="Gene3D" id="3.10.200.10">
    <property type="entry name" value="Alpha carbonic anhydrase"/>
    <property type="match status" value="1"/>
</dbReference>
<dbReference type="Pfam" id="PF00194">
    <property type="entry name" value="Carb_anhydrase"/>
    <property type="match status" value="1"/>
</dbReference>
<evidence type="ECO:0000256" key="3">
    <source>
        <dbReference type="ARBA" id="ARBA00022723"/>
    </source>
</evidence>
<dbReference type="STRING" id="105231.A0A1Y1I821"/>
<dbReference type="SUPFAM" id="SSF51069">
    <property type="entry name" value="Carbonic anhydrase"/>
    <property type="match status" value="1"/>
</dbReference>
<dbReference type="PANTHER" id="PTHR18952">
    <property type="entry name" value="CARBONIC ANHYDRASE"/>
    <property type="match status" value="1"/>
</dbReference>
<dbReference type="CDD" id="cd03124">
    <property type="entry name" value="alpha_CA_prokaryotic_like"/>
    <property type="match status" value="1"/>
</dbReference>
<evidence type="ECO:0000256" key="5">
    <source>
        <dbReference type="ARBA" id="ARBA00023239"/>
    </source>
</evidence>
<protein>
    <recommendedName>
        <fullName evidence="2">carbonic anhydrase</fullName>
        <ecNumber evidence="2">4.2.1.1</ecNumber>
    </recommendedName>
</protein>
<evidence type="ECO:0000313" key="9">
    <source>
        <dbReference type="Proteomes" id="UP000054558"/>
    </source>
</evidence>
<dbReference type="GO" id="GO:0008270">
    <property type="term" value="F:zinc ion binding"/>
    <property type="evidence" value="ECO:0007669"/>
    <property type="project" value="InterPro"/>
</dbReference>
<proteinExistence type="inferred from homology"/>
<evidence type="ECO:0000256" key="4">
    <source>
        <dbReference type="ARBA" id="ARBA00022833"/>
    </source>
</evidence>